<evidence type="ECO:0000313" key="3">
    <source>
        <dbReference type="Proteomes" id="UP000233556"/>
    </source>
</evidence>
<dbReference type="EMBL" id="KZ505804">
    <property type="protein sequence ID" value="PKU44781.1"/>
    <property type="molecule type" value="Genomic_DNA"/>
</dbReference>
<name>A0A2I0UFF6_LIMLA</name>
<evidence type="ECO:0000313" key="2">
    <source>
        <dbReference type="EMBL" id="PKU44781.1"/>
    </source>
</evidence>
<dbReference type="PANTHER" id="PTHR33332">
    <property type="entry name" value="REVERSE TRANSCRIPTASE DOMAIN-CONTAINING PROTEIN"/>
    <property type="match status" value="1"/>
</dbReference>
<organism evidence="2 3">
    <name type="scientific">Limosa lapponica baueri</name>
    <dbReference type="NCBI Taxonomy" id="1758121"/>
    <lineage>
        <taxon>Eukaryota</taxon>
        <taxon>Metazoa</taxon>
        <taxon>Chordata</taxon>
        <taxon>Craniata</taxon>
        <taxon>Vertebrata</taxon>
        <taxon>Euteleostomi</taxon>
        <taxon>Archelosauria</taxon>
        <taxon>Archosauria</taxon>
        <taxon>Dinosauria</taxon>
        <taxon>Saurischia</taxon>
        <taxon>Theropoda</taxon>
        <taxon>Coelurosauria</taxon>
        <taxon>Aves</taxon>
        <taxon>Neognathae</taxon>
        <taxon>Neoaves</taxon>
        <taxon>Charadriiformes</taxon>
        <taxon>Scolopacidae</taxon>
        <taxon>Limosa</taxon>
    </lineage>
</organism>
<dbReference type="Pfam" id="PF00078">
    <property type="entry name" value="RVT_1"/>
    <property type="match status" value="1"/>
</dbReference>
<accession>A0A2I0UFF6</accession>
<keyword evidence="2" id="KW-0808">Transferase</keyword>
<reference evidence="3" key="1">
    <citation type="submission" date="2017-11" db="EMBL/GenBank/DDBJ databases">
        <authorList>
            <person name="Lima N.C."/>
            <person name="Parody-Merino A.M."/>
            <person name="Battley P.F."/>
            <person name="Fidler A.E."/>
            <person name="Prosdocimi F."/>
        </authorList>
    </citation>
    <scope>NUCLEOTIDE SEQUENCE [LARGE SCALE GENOMIC DNA]</scope>
</reference>
<proteinExistence type="predicted"/>
<keyword evidence="2" id="KW-0548">Nucleotidyltransferase</keyword>
<keyword evidence="2" id="KW-0695">RNA-directed DNA polymerase</keyword>
<dbReference type="OrthoDB" id="258495at2759"/>
<evidence type="ECO:0000259" key="1">
    <source>
        <dbReference type="Pfam" id="PF00078"/>
    </source>
</evidence>
<dbReference type="Proteomes" id="UP000233556">
    <property type="component" value="Unassembled WGS sequence"/>
</dbReference>
<sequence length="344" mass="38508">MKFNKAKCKVLHLGWSNPKHKYRLGGEWIGSSPEEKGLGVSVDEKLSMSWQCVLAAQKANLILGHIKRNVASRLREAILSLYSTLVRPHVEYGIQLWSPQHRKDKDLLERVQRRATKVIRGLEHLSYKDSLRNILLEKHDLDGCTLHSVKNWLEGWAQKLVVNEVKSSQQLVTSCIPQGSALGPVLFSISISGLDEGIKWTLSKFAGGTKLGRSVDLSEGRKVLQRDLDQLDRWVEASGMRFNKAKCQVPQLGHNNPTQRYRLGEEWLESCSAEKEPGLLVNIWLKMNWQCANVGKKANKILACTRNSVVSGTREVIVSPVLGTGEAAPQILCSVLGPSLQERH</sequence>
<dbReference type="AlphaFoldDB" id="A0A2I0UFF6"/>
<dbReference type="InterPro" id="IPR000477">
    <property type="entry name" value="RT_dom"/>
</dbReference>
<reference evidence="3" key="2">
    <citation type="submission" date="2017-12" db="EMBL/GenBank/DDBJ databases">
        <title>Genome sequence of the Bar-tailed Godwit (Limosa lapponica baueri).</title>
        <authorList>
            <person name="Lima N.C.B."/>
            <person name="Parody-Merino A.M."/>
            <person name="Battley P.F."/>
            <person name="Fidler A.E."/>
            <person name="Prosdocimi F."/>
        </authorList>
    </citation>
    <scope>NUCLEOTIDE SEQUENCE [LARGE SCALE GENOMIC DNA]</scope>
</reference>
<keyword evidence="3" id="KW-1185">Reference proteome</keyword>
<dbReference type="GO" id="GO:0003964">
    <property type="term" value="F:RNA-directed DNA polymerase activity"/>
    <property type="evidence" value="ECO:0007669"/>
    <property type="project" value="UniProtKB-KW"/>
</dbReference>
<feature type="domain" description="Reverse transcriptase" evidence="1">
    <location>
        <begin position="148"/>
        <end position="249"/>
    </location>
</feature>
<gene>
    <name evidence="2" type="ORF">llap_4922</name>
</gene>
<protein>
    <submittedName>
        <fullName evidence="2">Rna-directed dna polymerase from mobile element jockey-like</fullName>
    </submittedName>
</protein>
<dbReference type="PRINTS" id="PR01345">
    <property type="entry name" value="CERVTRCPTASE"/>
</dbReference>